<evidence type="ECO:0000259" key="2">
    <source>
        <dbReference type="Pfam" id="PF01478"/>
    </source>
</evidence>
<feature type="transmembrane region" description="Helical" evidence="1">
    <location>
        <begin position="21"/>
        <end position="41"/>
    </location>
</feature>
<feature type="domain" description="Prepilin type IV endopeptidase peptidase" evidence="2">
    <location>
        <begin position="4"/>
        <end position="107"/>
    </location>
</feature>
<dbReference type="RefSeq" id="WP_254576418.1">
    <property type="nucleotide sequence ID" value="NZ_CP100595.1"/>
</dbReference>
<dbReference type="Proteomes" id="UP001060012">
    <property type="component" value="Chromosome"/>
</dbReference>
<name>A0ABY5E523_9BACT</name>
<reference evidence="3" key="1">
    <citation type="submission" date="2022-07" db="EMBL/GenBank/DDBJ databases">
        <title>Arcobacter roscoffensis sp. nov., a marine bacterium isolated from coastal seawater collected from Roscoff, France.</title>
        <authorList>
            <person name="Pascual J."/>
            <person name="Lepeaux C."/>
            <person name="Methner A."/>
            <person name="Overmann J."/>
        </authorList>
    </citation>
    <scope>NUCLEOTIDE SEQUENCE</scope>
    <source>
        <strain evidence="3">ARW1-2F2</strain>
    </source>
</reference>
<dbReference type="EMBL" id="CP100595">
    <property type="protein sequence ID" value="UTJ06238.1"/>
    <property type="molecule type" value="Genomic_DNA"/>
</dbReference>
<protein>
    <submittedName>
        <fullName evidence="3">A24 family peptidase</fullName>
    </submittedName>
</protein>
<organism evidence="3 4">
    <name type="scientific">Arcobacter roscoffensis</name>
    <dbReference type="NCBI Taxonomy" id="2961520"/>
    <lineage>
        <taxon>Bacteria</taxon>
        <taxon>Pseudomonadati</taxon>
        <taxon>Campylobacterota</taxon>
        <taxon>Epsilonproteobacteria</taxon>
        <taxon>Campylobacterales</taxon>
        <taxon>Arcobacteraceae</taxon>
        <taxon>Arcobacter</taxon>
    </lineage>
</organism>
<feature type="transmembrane region" description="Helical" evidence="1">
    <location>
        <begin position="47"/>
        <end position="67"/>
    </location>
</feature>
<dbReference type="Gene3D" id="1.20.120.1220">
    <property type="match status" value="1"/>
</dbReference>
<keyword evidence="1" id="KW-1133">Transmembrane helix</keyword>
<sequence length="142" mass="16297">MFAIIFYIFSTVLSYTDYKKYLVPNNILLTMAIMLLIFGFFESKIYISSIVLSLVVLLFFITLMLINRQMILGGGDIKYMMLVALFLGLKPFAVFLIITGLLQTIVLLFMQKVKKRRVAAMVPVMFISVIIVNILSYLNIFL</sequence>
<feature type="transmembrane region" description="Helical" evidence="1">
    <location>
        <begin position="118"/>
        <end position="140"/>
    </location>
</feature>
<evidence type="ECO:0000256" key="1">
    <source>
        <dbReference type="SAM" id="Phobius"/>
    </source>
</evidence>
<feature type="transmembrane region" description="Helical" evidence="1">
    <location>
        <begin position="79"/>
        <end position="106"/>
    </location>
</feature>
<keyword evidence="1" id="KW-0812">Transmembrane</keyword>
<keyword evidence="4" id="KW-1185">Reference proteome</keyword>
<proteinExistence type="predicted"/>
<keyword evidence="1" id="KW-0472">Membrane</keyword>
<dbReference type="InterPro" id="IPR000045">
    <property type="entry name" value="Prepilin_IV_endopep_pep"/>
</dbReference>
<evidence type="ECO:0000313" key="3">
    <source>
        <dbReference type="EMBL" id="UTJ06238.1"/>
    </source>
</evidence>
<evidence type="ECO:0000313" key="4">
    <source>
        <dbReference type="Proteomes" id="UP001060012"/>
    </source>
</evidence>
<gene>
    <name evidence="3" type="ORF">NJU99_13435</name>
</gene>
<dbReference type="Pfam" id="PF01478">
    <property type="entry name" value="Peptidase_A24"/>
    <property type="match status" value="1"/>
</dbReference>
<accession>A0ABY5E523</accession>